<organism evidence="1">
    <name type="scientific">Homalodisca liturata</name>
    <dbReference type="NCBI Taxonomy" id="320908"/>
    <lineage>
        <taxon>Eukaryota</taxon>
        <taxon>Metazoa</taxon>
        <taxon>Ecdysozoa</taxon>
        <taxon>Arthropoda</taxon>
        <taxon>Hexapoda</taxon>
        <taxon>Insecta</taxon>
        <taxon>Pterygota</taxon>
        <taxon>Neoptera</taxon>
        <taxon>Paraneoptera</taxon>
        <taxon>Hemiptera</taxon>
        <taxon>Auchenorrhyncha</taxon>
        <taxon>Membracoidea</taxon>
        <taxon>Cicadellidae</taxon>
        <taxon>Cicadellinae</taxon>
        <taxon>Proconiini</taxon>
        <taxon>Homalodisca</taxon>
    </lineage>
</organism>
<proteinExistence type="predicted"/>
<dbReference type="EMBL" id="GECU01003361">
    <property type="protein sequence ID" value="JAT04346.1"/>
    <property type="molecule type" value="Transcribed_RNA"/>
</dbReference>
<name>A0A1B6JYS8_9HEMI</name>
<accession>A0A1B6JYS8</accession>
<dbReference type="Gene3D" id="1.25.40.10">
    <property type="entry name" value="Tetratricopeptide repeat domain"/>
    <property type="match status" value="1"/>
</dbReference>
<evidence type="ECO:0000313" key="1">
    <source>
        <dbReference type="EMBL" id="JAT04346.1"/>
    </source>
</evidence>
<sequence>MEENDLLNLYNSGNYIACIQILEGTEILGNDTKYLRVKLKHVNEITRELLYLNNLTLCQAMIEQSGNEGKWSEALNRFMKLQSNYRSLSVIPLELELNVVHNILWWFLTRPHSLRYKTTPQSILDIVSKCLIKVLKSCNESVLGQESCFQDSSCLITLLKRASDQLLRLSSVVCTQLLSVITLTVHLLLRQQNTEFLTEYMGVLRKAIDQLDLLRLHVQRETQRGDEEVYFKFGLTRMNSTASLNNCGDTINAFVITGSIVCAVNNENEQGMDCLKQIAEEGNSFPFISNYLKAYCCLHSQHYNEAKLCLAYTTSSPLPPPHQAHYRLLLARLLSEQGDHKAALLQCEAALASAHSSPGHPSHSLATLMAASEAHHLHLSTAQLNYLKQLVEFFKPKSTEENVKFDGFEEWCLTVLNQQFSVTVHEAVYTLAREQYLAGYHLKALESYNELSELLKSQICESSQLLPRQVQILHETVLAHLKGNSLTGGEQLCRQLVREYVPSGTVTLREGEGCWEAALYRLEEDVVSMVLLADILSGS</sequence>
<dbReference type="AlphaFoldDB" id="A0A1B6JYS8"/>
<dbReference type="InterPro" id="IPR011990">
    <property type="entry name" value="TPR-like_helical_dom_sf"/>
</dbReference>
<gene>
    <name evidence="1" type="ORF">g.15795</name>
</gene>
<reference evidence="1" key="1">
    <citation type="submission" date="2015-11" db="EMBL/GenBank/DDBJ databases">
        <title>De novo transcriptome assembly of four potential Pierce s Disease insect vectors from Arizona vineyards.</title>
        <authorList>
            <person name="Tassone E.E."/>
        </authorList>
    </citation>
    <scope>NUCLEOTIDE SEQUENCE</scope>
</reference>
<feature type="non-terminal residue" evidence="1">
    <location>
        <position position="539"/>
    </location>
</feature>
<protein>
    <submittedName>
        <fullName evidence="1">Uncharacterized protein</fullName>
    </submittedName>
</protein>